<organism evidence="2 3">
    <name type="scientific">Marininema halotolerans</name>
    <dbReference type="NCBI Taxonomy" id="1155944"/>
    <lineage>
        <taxon>Bacteria</taxon>
        <taxon>Bacillati</taxon>
        <taxon>Bacillota</taxon>
        <taxon>Bacilli</taxon>
        <taxon>Bacillales</taxon>
        <taxon>Thermoactinomycetaceae</taxon>
        <taxon>Marininema</taxon>
    </lineage>
</organism>
<feature type="compositionally biased region" description="Basic and acidic residues" evidence="1">
    <location>
        <begin position="89"/>
        <end position="103"/>
    </location>
</feature>
<sequence>MNEETPLKLLRVNNFHTSLLFYRDKIGFTVERCDLERETVLFTTTGDRLLVTANPELNVEAFINEPPPQPFSAPYHEEETPSFDEEAVESKAHVDEAESKEVEAMDQPLEEVDQQENDLEEEVYAEDLIGEIAEDDSPESIAPEEESFSANTLRIEEISQGERLMFPGENLLFHQERLTHLGLVDLLLEEYPGVEQLLILKDPDGYEIAFCEDRRLNQEELFSLYEKGVDLLEGAIIGMTEEELDMVTREGTTIRHTILQLVDFDMEMAQRIKWALAESGRSYPLPLYEAEEWAETLDYASRPIHVEVSLLRMLRDHILTLCERIPDSLTKHLVSEHGTVEVRTMMQVAAETSREQIQSILDIRRFHSS</sequence>
<dbReference type="Gene3D" id="1.20.120.450">
    <property type="entry name" value="dinb family like domain"/>
    <property type="match status" value="1"/>
</dbReference>
<dbReference type="OrthoDB" id="9796039at2"/>
<protein>
    <submittedName>
        <fullName evidence="2">Uncharacterized protein</fullName>
    </submittedName>
</protein>
<feature type="region of interest" description="Disordered" evidence="1">
    <location>
        <begin position="89"/>
        <end position="115"/>
    </location>
</feature>
<dbReference type="AlphaFoldDB" id="A0A1I6RIT6"/>
<dbReference type="EMBL" id="FPAA01000005">
    <property type="protein sequence ID" value="SFS64622.1"/>
    <property type="molecule type" value="Genomic_DNA"/>
</dbReference>
<dbReference type="InterPro" id="IPR034660">
    <property type="entry name" value="DinB/YfiT-like"/>
</dbReference>
<keyword evidence="3" id="KW-1185">Reference proteome</keyword>
<reference evidence="3" key="1">
    <citation type="submission" date="2016-10" db="EMBL/GenBank/DDBJ databases">
        <authorList>
            <person name="Varghese N."/>
            <person name="Submissions S."/>
        </authorList>
    </citation>
    <scope>NUCLEOTIDE SEQUENCE [LARGE SCALE GENOMIC DNA]</scope>
    <source>
        <strain evidence="3">DSM 45789</strain>
    </source>
</reference>
<evidence type="ECO:0000313" key="2">
    <source>
        <dbReference type="EMBL" id="SFS64622.1"/>
    </source>
</evidence>
<accession>A0A1I6RIT6</accession>
<dbReference type="InterPro" id="IPR029068">
    <property type="entry name" value="Glyas_Bleomycin-R_OHBP_Dase"/>
</dbReference>
<dbReference type="Proteomes" id="UP000198660">
    <property type="component" value="Unassembled WGS sequence"/>
</dbReference>
<dbReference type="SUPFAM" id="SSF54593">
    <property type="entry name" value="Glyoxalase/Bleomycin resistance protein/Dihydroxybiphenyl dioxygenase"/>
    <property type="match status" value="1"/>
</dbReference>
<evidence type="ECO:0000256" key="1">
    <source>
        <dbReference type="SAM" id="MobiDB-lite"/>
    </source>
</evidence>
<dbReference type="RefSeq" id="WP_091836388.1">
    <property type="nucleotide sequence ID" value="NZ_FPAA01000005.1"/>
</dbReference>
<dbReference type="SUPFAM" id="SSF109854">
    <property type="entry name" value="DinB/YfiT-like putative metalloenzymes"/>
    <property type="match status" value="1"/>
</dbReference>
<evidence type="ECO:0000313" key="3">
    <source>
        <dbReference type="Proteomes" id="UP000198660"/>
    </source>
</evidence>
<name>A0A1I6RIT6_9BACL</name>
<proteinExistence type="predicted"/>
<gene>
    <name evidence="2" type="ORF">SAMN05444972_105122</name>
</gene>